<gene>
    <name evidence="1" type="ORF">LAUMK142_04523</name>
</gene>
<accession>A0A498QY08</accession>
<evidence type="ECO:0000313" key="1">
    <source>
        <dbReference type="EMBL" id="VBA54174.1"/>
    </source>
</evidence>
<keyword evidence="2" id="KW-1185">Reference proteome</keyword>
<evidence type="ECO:0000313" key="2">
    <source>
        <dbReference type="Proteomes" id="UP000268285"/>
    </source>
</evidence>
<name>A0A498QY08_9MYCO</name>
<dbReference type="RefSeq" id="WP_167480210.1">
    <property type="nucleotide sequence ID" value="NZ_JAIENV010000062.1"/>
</dbReference>
<organism evidence="1 2">
    <name type="scientific">Mycobacterium pseudokansasii</name>
    <dbReference type="NCBI Taxonomy" id="2341080"/>
    <lineage>
        <taxon>Bacteria</taxon>
        <taxon>Bacillati</taxon>
        <taxon>Actinomycetota</taxon>
        <taxon>Actinomycetes</taxon>
        <taxon>Mycobacteriales</taxon>
        <taxon>Mycobacteriaceae</taxon>
        <taxon>Mycobacterium</taxon>
    </lineage>
</organism>
<dbReference type="Proteomes" id="UP000268285">
    <property type="component" value="Unassembled WGS sequence"/>
</dbReference>
<dbReference type="EMBL" id="UPHU01000001">
    <property type="protein sequence ID" value="VBA54174.1"/>
    <property type="molecule type" value="Genomic_DNA"/>
</dbReference>
<sequence length="55" mass="5421">MSFATGFSLAMNGGKLASSAALTAEVAPAAAGGLSAAPELRLAASKEPIYPWGLK</sequence>
<reference evidence="1 2" key="1">
    <citation type="submission" date="2018-09" db="EMBL/GenBank/DDBJ databases">
        <authorList>
            <person name="Tagini F."/>
        </authorList>
    </citation>
    <scope>NUCLEOTIDE SEQUENCE [LARGE SCALE GENOMIC DNA]</scope>
    <source>
        <strain evidence="1 2">MK142</strain>
    </source>
</reference>
<dbReference type="AlphaFoldDB" id="A0A498QY08"/>
<protein>
    <submittedName>
        <fullName evidence="1">Uncharacterized protein</fullName>
    </submittedName>
</protein>
<proteinExistence type="predicted"/>